<sequence length="40" mass="4443">MMRWPAPEEVRAAEVRVCCDAAGADASDIRGVRFPVIKLR</sequence>
<evidence type="ECO:0000313" key="1">
    <source>
        <dbReference type="EMBL" id="MFC4244221.1"/>
    </source>
</evidence>
<accession>A0ABV8Q9T6</accession>
<dbReference type="EMBL" id="JBHSCN010000005">
    <property type="protein sequence ID" value="MFC4244221.1"/>
    <property type="molecule type" value="Genomic_DNA"/>
</dbReference>
<evidence type="ECO:0000313" key="2">
    <source>
        <dbReference type="Proteomes" id="UP001595900"/>
    </source>
</evidence>
<reference evidence="2" key="1">
    <citation type="journal article" date="2019" name="Int. J. Syst. Evol. Microbiol.">
        <title>The Global Catalogue of Microorganisms (GCM) 10K type strain sequencing project: providing services to taxonomists for standard genome sequencing and annotation.</title>
        <authorList>
            <consortium name="The Broad Institute Genomics Platform"/>
            <consortium name="The Broad Institute Genome Sequencing Center for Infectious Disease"/>
            <person name="Wu L."/>
            <person name="Ma J."/>
        </authorList>
    </citation>
    <scope>NUCLEOTIDE SEQUENCE [LARGE SCALE GENOMIC DNA]</scope>
    <source>
        <strain evidence="2">CGMCC 1.10363</strain>
    </source>
</reference>
<comment type="caution">
    <text evidence="1">The sequence shown here is derived from an EMBL/GenBank/DDBJ whole genome shotgun (WGS) entry which is preliminary data.</text>
</comment>
<proteinExistence type="predicted"/>
<keyword evidence="2" id="KW-1185">Reference proteome</keyword>
<gene>
    <name evidence="1" type="ORF">ACFOYW_12630</name>
</gene>
<dbReference type="RefSeq" id="WP_390229357.1">
    <property type="nucleotide sequence ID" value="NZ_JBHSCN010000005.1"/>
</dbReference>
<name>A0ABV8Q9T6_9MICO</name>
<dbReference type="Proteomes" id="UP001595900">
    <property type="component" value="Unassembled WGS sequence"/>
</dbReference>
<protein>
    <submittedName>
        <fullName evidence="1">Uncharacterized protein</fullName>
    </submittedName>
</protein>
<organism evidence="1 2">
    <name type="scientific">Gryllotalpicola reticulitermitis</name>
    <dbReference type="NCBI Taxonomy" id="1184153"/>
    <lineage>
        <taxon>Bacteria</taxon>
        <taxon>Bacillati</taxon>
        <taxon>Actinomycetota</taxon>
        <taxon>Actinomycetes</taxon>
        <taxon>Micrococcales</taxon>
        <taxon>Microbacteriaceae</taxon>
        <taxon>Gryllotalpicola</taxon>
    </lineage>
</organism>